<dbReference type="Proteomes" id="UP001469553">
    <property type="component" value="Unassembled WGS sequence"/>
</dbReference>
<protein>
    <submittedName>
        <fullName evidence="2">Uncharacterized protein</fullName>
    </submittedName>
</protein>
<accession>A0ABV0Y8B6</accession>
<reference evidence="2 3" key="1">
    <citation type="submission" date="2021-06" db="EMBL/GenBank/DDBJ databases">
        <authorList>
            <person name="Palmer J.M."/>
        </authorList>
    </citation>
    <scope>NUCLEOTIDE SEQUENCE [LARGE SCALE GENOMIC DNA]</scope>
    <source>
        <strain evidence="2 3">AS_MEX2019</strain>
        <tissue evidence="2">Muscle</tissue>
    </source>
</reference>
<feature type="region of interest" description="Disordered" evidence="1">
    <location>
        <begin position="114"/>
        <end position="142"/>
    </location>
</feature>
<comment type="caution">
    <text evidence="2">The sequence shown here is derived from an EMBL/GenBank/DDBJ whole genome shotgun (WGS) entry which is preliminary data.</text>
</comment>
<sequence length="142" mass="15183">MFLISFCKSCMSISGSLSLIPVGKIHREQRNVGMTNVPHLSHPPPLLDVKVLPPLPVPVVSCLRPCLDASSATLSIRLGHCYRHLCSSRWPPAGDAGLFCCSICGRPADRARGSTGTLRSLPAPESTPAGRVARTSPRTTRT</sequence>
<name>A0ABV0Y8B6_9TELE</name>
<gene>
    <name evidence="2" type="ORF">AMECASPLE_037029</name>
</gene>
<evidence type="ECO:0000256" key="1">
    <source>
        <dbReference type="SAM" id="MobiDB-lite"/>
    </source>
</evidence>
<proteinExistence type="predicted"/>
<organism evidence="2 3">
    <name type="scientific">Ameca splendens</name>
    <dbReference type="NCBI Taxonomy" id="208324"/>
    <lineage>
        <taxon>Eukaryota</taxon>
        <taxon>Metazoa</taxon>
        <taxon>Chordata</taxon>
        <taxon>Craniata</taxon>
        <taxon>Vertebrata</taxon>
        <taxon>Euteleostomi</taxon>
        <taxon>Actinopterygii</taxon>
        <taxon>Neopterygii</taxon>
        <taxon>Teleostei</taxon>
        <taxon>Neoteleostei</taxon>
        <taxon>Acanthomorphata</taxon>
        <taxon>Ovalentaria</taxon>
        <taxon>Atherinomorphae</taxon>
        <taxon>Cyprinodontiformes</taxon>
        <taxon>Goodeidae</taxon>
        <taxon>Ameca</taxon>
    </lineage>
</organism>
<evidence type="ECO:0000313" key="3">
    <source>
        <dbReference type="Proteomes" id="UP001469553"/>
    </source>
</evidence>
<evidence type="ECO:0000313" key="2">
    <source>
        <dbReference type="EMBL" id="MEQ2289803.1"/>
    </source>
</evidence>
<keyword evidence="3" id="KW-1185">Reference proteome</keyword>
<dbReference type="EMBL" id="JAHRIP010024895">
    <property type="protein sequence ID" value="MEQ2289803.1"/>
    <property type="molecule type" value="Genomic_DNA"/>
</dbReference>